<name>A0ABR1LZN6_9PEZI</name>
<dbReference type="RefSeq" id="XP_066657599.1">
    <property type="nucleotide sequence ID" value="XM_066794780.1"/>
</dbReference>
<evidence type="ECO:0000313" key="1">
    <source>
        <dbReference type="EMBL" id="KAK7540668.1"/>
    </source>
</evidence>
<dbReference type="GeneID" id="92027686"/>
<gene>
    <name evidence="1" type="ORF">J3D65DRAFT_247493</name>
</gene>
<organism evidence="1 2">
    <name type="scientific">Phyllosticta citribraziliensis</name>
    <dbReference type="NCBI Taxonomy" id="989973"/>
    <lineage>
        <taxon>Eukaryota</taxon>
        <taxon>Fungi</taxon>
        <taxon>Dikarya</taxon>
        <taxon>Ascomycota</taxon>
        <taxon>Pezizomycotina</taxon>
        <taxon>Dothideomycetes</taxon>
        <taxon>Dothideomycetes incertae sedis</taxon>
        <taxon>Botryosphaeriales</taxon>
        <taxon>Phyllostictaceae</taxon>
        <taxon>Phyllosticta</taxon>
    </lineage>
</organism>
<proteinExistence type="predicted"/>
<sequence length="262" mass="29851">MEGFKAHVTIDEAIPQAQRVIGNAYPAFGDPEALRLFQEGATQFKNYYINGRPDPPRISRAFQVFYDNLKEMYETLATKPWLEDQYGKVFTDASRQMWGLNFDEAKSVADWVTSGARDHANLEAALRKINPVKTWTITQQNPPTEVVNMLIKAESVINCRRYSTHKPRTNRLLHKLGDVSSVHASNATCPLCCPLRDRKIRSLGHGNWVPRSLVLREIVRQVPTAWVRGSQWRCTGATRRPHAAIPYFLLPRNRSSCIQSCT</sequence>
<reference evidence="1 2" key="1">
    <citation type="submission" date="2024-04" db="EMBL/GenBank/DDBJ databases">
        <title>Phyllosticta paracitricarpa is synonymous to the EU quarantine fungus P. citricarpa based on phylogenomic analyses.</title>
        <authorList>
            <consortium name="Lawrence Berkeley National Laboratory"/>
            <person name="Van ingen-buijs V.A."/>
            <person name="Van westerhoven A.C."/>
            <person name="Haridas S."/>
            <person name="Skiadas P."/>
            <person name="Martin F."/>
            <person name="Groenewald J.Z."/>
            <person name="Crous P.W."/>
            <person name="Seidl M.F."/>
        </authorList>
    </citation>
    <scope>NUCLEOTIDE SEQUENCE [LARGE SCALE GENOMIC DNA]</scope>
    <source>
        <strain evidence="1 2">CPC 17464</strain>
    </source>
</reference>
<accession>A0ABR1LZN6</accession>
<comment type="caution">
    <text evidence="1">The sequence shown here is derived from an EMBL/GenBank/DDBJ whole genome shotgun (WGS) entry which is preliminary data.</text>
</comment>
<protein>
    <submittedName>
        <fullName evidence="1">Uncharacterized protein</fullName>
    </submittedName>
</protein>
<dbReference type="EMBL" id="JBBPEH010000003">
    <property type="protein sequence ID" value="KAK7540668.1"/>
    <property type="molecule type" value="Genomic_DNA"/>
</dbReference>
<dbReference type="Proteomes" id="UP001360953">
    <property type="component" value="Unassembled WGS sequence"/>
</dbReference>
<keyword evidence="2" id="KW-1185">Reference proteome</keyword>
<evidence type="ECO:0000313" key="2">
    <source>
        <dbReference type="Proteomes" id="UP001360953"/>
    </source>
</evidence>